<dbReference type="Pfam" id="PF07715">
    <property type="entry name" value="Plug"/>
    <property type="match status" value="1"/>
</dbReference>
<dbReference type="PANTHER" id="PTHR32552">
    <property type="entry name" value="FERRICHROME IRON RECEPTOR-RELATED"/>
    <property type="match status" value="1"/>
</dbReference>
<dbReference type="GO" id="GO:0009279">
    <property type="term" value="C:cell outer membrane"/>
    <property type="evidence" value="ECO:0007669"/>
    <property type="project" value="UniProtKB-SubCell"/>
</dbReference>
<evidence type="ECO:0000256" key="14">
    <source>
        <dbReference type="PROSITE-ProRule" id="PRU01360"/>
    </source>
</evidence>
<evidence type="ECO:0000256" key="8">
    <source>
        <dbReference type="ARBA" id="ARBA00023004"/>
    </source>
</evidence>
<dbReference type="InterPro" id="IPR036942">
    <property type="entry name" value="Beta-barrel_TonB_sf"/>
</dbReference>
<dbReference type="PANTHER" id="PTHR32552:SF68">
    <property type="entry name" value="FERRICHROME OUTER MEMBRANE TRANSPORTER_PHAGE RECEPTOR"/>
    <property type="match status" value="1"/>
</dbReference>
<dbReference type="Proteomes" id="UP001055460">
    <property type="component" value="Chromosome"/>
</dbReference>
<comment type="subcellular location">
    <subcellularLocation>
        <location evidence="1 14">Cell outer membrane</location>
        <topology evidence="1 14">Multi-pass membrane protein</topology>
    </subcellularLocation>
</comment>
<dbReference type="InterPro" id="IPR010105">
    <property type="entry name" value="TonB_sidphr_rcpt"/>
</dbReference>
<dbReference type="Gene3D" id="2.170.130.10">
    <property type="entry name" value="TonB-dependent receptor, plug domain"/>
    <property type="match status" value="1"/>
</dbReference>
<dbReference type="PROSITE" id="PS52016">
    <property type="entry name" value="TONB_DEPENDENT_REC_3"/>
    <property type="match status" value="1"/>
</dbReference>
<dbReference type="AlphaFoldDB" id="A0A9Q8Y5Q9"/>
<evidence type="ECO:0000256" key="15">
    <source>
        <dbReference type="RuleBase" id="RU003357"/>
    </source>
</evidence>
<dbReference type="GO" id="GO:0015891">
    <property type="term" value="P:siderophore transport"/>
    <property type="evidence" value="ECO:0007669"/>
    <property type="project" value="InterPro"/>
</dbReference>
<evidence type="ECO:0000313" key="19">
    <source>
        <dbReference type="EMBL" id="USJ22920.1"/>
    </source>
</evidence>
<keyword evidence="4 14" id="KW-1134">Transmembrane beta strand</keyword>
<dbReference type="EMBL" id="CP098807">
    <property type="protein sequence ID" value="USJ22920.1"/>
    <property type="molecule type" value="Genomic_DNA"/>
</dbReference>
<evidence type="ECO:0000256" key="5">
    <source>
        <dbReference type="ARBA" id="ARBA00022496"/>
    </source>
</evidence>
<keyword evidence="3 14" id="KW-0813">Transport</keyword>
<keyword evidence="11 14" id="KW-0472">Membrane</keyword>
<evidence type="ECO:0000256" key="11">
    <source>
        <dbReference type="ARBA" id="ARBA00023136"/>
    </source>
</evidence>
<dbReference type="InterPro" id="IPR000531">
    <property type="entry name" value="Beta-barrel_TonB"/>
</dbReference>
<proteinExistence type="inferred from homology"/>
<accession>A0A9Q8Y5Q9</accession>
<comment type="similarity">
    <text evidence="2 14 15">Belongs to the TonB-dependent receptor family.</text>
</comment>
<evidence type="ECO:0000259" key="17">
    <source>
        <dbReference type="Pfam" id="PF00593"/>
    </source>
</evidence>
<organism evidence="19 20">
    <name type="scientific">Ensifer adhaerens</name>
    <name type="common">Sinorhizobium morelense</name>
    <dbReference type="NCBI Taxonomy" id="106592"/>
    <lineage>
        <taxon>Bacteria</taxon>
        <taxon>Pseudomonadati</taxon>
        <taxon>Pseudomonadota</taxon>
        <taxon>Alphaproteobacteria</taxon>
        <taxon>Hyphomicrobiales</taxon>
        <taxon>Rhizobiaceae</taxon>
        <taxon>Sinorhizobium/Ensifer group</taxon>
        <taxon>Ensifer</taxon>
    </lineage>
</organism>
<dbReference type="OrthoDB" id="9760333at2"/>
<evidence type="ECO:0000256" key="12">
    <source>
        <dbReference type="ARBA" id="ARBA00023170"/>
    </source>
</evidence>
<keyword evidence="5" id="KW-0410">Iron transport</keyword>
<evidence type="ECO:0000256" key="2">
    <source>
        <dbReference type="ARBA" id="ARBA00009810"/>
    </source>
</evidence>
<evidence type="ECO:0000256" key="4">
    <source>
        <dbReference type="ARBA" id="ARBA00022452"/>
    </source>
</evidence>
<dbReference type="CDD" id="cd01347">
    <property type="entry name" value="ligand_gated_channel"/>
    <property type="match status" value="1"/>
</dbReference>
<keyword evidence="12 19" id="KW-0675">Receptor</keyword>
<evidence type="ECO:0000256" key="10">
    <source>
        <dbReference type="ARBA" id="ARBA00023077"/>
    </source>
</evidence>
<dbReference type="InterPro" id="IPR039426">
    <property type="entry name" value="TonB-dep_rcpt-like"/>
</dbReference>
<feature type="chain" id="PRO_5040501932" evidence="16">
    <location>
        <begin position="40"/>
        <end position="727"/>
    </location>
</feature>
<keyword evidence="10 15" id="KW-0798">TonB box</keyword>
<sequence>MPKTLPTTFLRASRRALSATTVLAASAVAVILSPTATHAQSAESQKTTRLEKIEATAGKAAATIAEDNDTIVPTRNVSALKTDTPLIETPRSVSVVTRKELEERGVQDMIQATRYAAGVTTGAFGFDPRFDQIYIRGFETTTTGDFRDGLRQPYMNYGTFPTEVYGLERIEILKGPVSVMYGAAGAGGIVNRISKMPEEEPHREVELQYGTIGRAQAAFDVGGPVTADGDVLYRIVGLLRNGETNYDVADDRYLLQPSFTWKPDEGTSLTVYGLGQKGESDASPRVLEHEGRLLRYSDPDYDYQKVGQVQAGYKFEHEFDNGLTFRQHGRVSDLDLKARYLQFGTEVAPGVFDRSPVAIKDDQRAYQIDNQLEANFDTGAASHTLLTGLDYTWITSDFGLGFGAVDPAYRFDLNNPTFGVGGPTPALTSFSGRDLRQTGIYVQDQLEVGNWRAIGGLRYDWVDQTSTNKNTGVVDRKDDGELTGQAGLLYLFDNGIAPYASYSTSFVPRTELSADGRVLDPTTGEQVELGVKYHPEGEAYSLSAAYYRIVESGAPQYVSDPSLPVGYYYKSAGEVTTNGFEVEGRREFDNGLSFIAAYNYNDAEITGNVDPSLIGNVPSTKPRHVASLWVNYLLPEDTQLAGLSLGGGVRLASSSYTSDANTAKNGGAVYFDASIAYDFGVKNPELDGLSLAVSATNLGDRREEVCTDGYCYFGQGRTVLGSLKYRW</sequence>
<feature type="signal peptide" evidence="16">
    <location>
        <begin position="1"/>
        <end position="39"/>
    </location>
</feature>
<dbReference type="Pfam" id="PF00593">
    <property type="entry name" value="TonB_dep_Rec_b-barrel"/>
    <property type="match status" value="1"/>
</dbReference>
<dbReference type="InterPro" id="IPR037066">
    <property type="entry name" value="Plug_dom_sf"/>
</dbReference>
<keyword evidence="13 14" id="KW-0998">Cell outer membrane</keyword>
<dbReference type="RefSeq" id="WP_090295265.1">
    <property type="nucleotide sequence ID" value="NZ_CP098807.1"/>
</dbReference>
<keyword evidence="6 14" id="KW-0812">Transmembrane</keyword>
<dbReference type="SUPFAM" id="SSF56935">
    <property type="entry name" value="Porins"/>
    <property type="match status" value="1"/>
</dbReference>
<dbReference type="Gene3D" id="2.40.170.20">
    <property type="entry name" value="TonB-dependent receptor, beta-barrel domain"/>
    <property type="match status" value="1"/>
</dbReference>
<evidence type="ECO:0000256" key="13">
    <source>
        <dbReference type="ARBA" id="ARBA00023237"/>
    </source>
</evidence>
<name>A0A9Q8Y5Q9_ENSAD</name>
<evidence type="ECO:0000256" key="1">
    <source>
        <dbReference type="ARBA" id="ARBA00004571"/>
    </source>
</evidence>
<evidence type="ECO:0000256" key="9">
    <source>
        <dbReference type="ARBA" id="ARBA00023065"/>
    </source>
</evidence>
<evidence type="ECO:0000313" key="20">
    <source>
        <dbReference type="Proteomes" id="UP001055460"/>
    </source>
</evidence>
<reference evidence="19" key="1">
    <citation type="submission" date="2022-06" db="EMBL/GenBank/DDBJ databases">
        <title>Physiological and biochemical characterization and genomic elucidation of a strain of the genus Ensifer adhaerens M8 that combines arsenic oxidation and chromium reduction.</title>
        <authorList>
            <person name="Li X."/>
            <person name="Yu c."/>
        </authorList>
    </citation>
    <scope>NUCLEOTIDE SEQUENCE</scope>
    <source>
        <strain evidence="19">M8</strain>
    </source>
</reference>
<evidence type="ECO:0000256" key="7">
    <source>
        <dbReference type="ARBA" id="ARBA00022729"/>
    </source>
</evidence>
<feature type="domain" description="TonB-dependent receptor plug" evidence="18">
    <location>
        <begin position="86"/>
        <end position="189"/>
    </location>
</feature>
<evidence type="ECO:0000256" key="6">
    <source>
        <dbReference type="ARBA" id="ARBA00022692"/>
    </source>
</evidence>
<gene>
    <name evidence="19" type="ORF">NE863_16755</name>
</gene>
<dbReference type="InterPro" id="IPR012910">
    <property type="entry name" value="Plug_dom"/>
</dbReference>
<dbReference type="GO" id="GO:0015344">
    <property type="term" value="F:siderophore uptake transmembrane transporter activity"/>
    <property type="evidence" value="ECO:0007669"/>
    <property type="project" value="TreeGrafter"/>
</dbReference>
<keyword evidence="7 16" id="KW-0732">Signal</keyword>
<feature type="domain" description="TonB-dependent receptor-like beta-barrel" evidence="17">
    <location>
        <begin position="251"/>
        <end position="698"/>
    </location>
</feature>
<keyword evidence="9" id="KW-0406">Ion transport</keyword>
<evidence type="ECO:0000256" key="3">
    <source>
        <dbReference type="ARBA" id="ARBA00022448"/>
    </source>
</evidence>
<keyword evidence="8" id="KW-0408">Iron</keyword>
<evidence type="ECO:0000259" key="18">
    <source>
        <dbReference type="Pfam" id="PF07715"/>
    </source>
</evidence>
<evidence type="ECO:0000256" key="16">
    <source>
        <dbReference type="SAM" id="SignalP"/>
    </source>
</evidence>
<protein>
    <submittedName>
        <fullName evidence="19">TonB-dependent siderophore receptor</fullName>
    </submittedName>
</protein>
<dbReference type="GO" id="GO:0038023">
    <property type="term" value="F:signaling receptor activity"/>
    <property type="evidence" value="ECO:0007669"/>
    <property type="project" value="InterPro"/>
</dbReference>
<dbReference type="NCBIfam" id="TIGR01783">
    <property type="entry name" value="TonB-siderophor"/>
    <property type="match status" value="1"/>
</dbReference>